<evidence type="ECO:0000256" key="2">
    <source>
        <dbReference type="ARBA" id="ARBA00022643"/>
    </source>
</evidence>
<sequence>MRILGICSSPKGSRSTTLRLVQAALEGAGENGAETELVDLCQLDIKYCNACQTCFKTGKCVHKDDFQGLYEKILMADGLILGSPNYFHTVTAQLKTLIDRMADAVHCQLLTGKYCCSLATGGSNYDQVTGYLDSLMVNFGAFVTGSAGAEMSKGPRALEEGERKARDLGRALVEDIRTKCDYAEQRKVQEGIRSHFKELVRMNKDNWEHEYEHWNSINWR</sequence>
<dbReference type="Pfam" id="PF03358">
    <property type="entry name" value="FMN_red"/>
    <property type="match status" value="1"/>
</dbReference>
<dbReference type="InterPro" id="IPR029039">
    <property type="entry name" value="Flavoprotein-like_sf"/>
</dbReference>
<evidence type="ECO:0000313" key="4">
    <source>
        <dbReference type="EMBL" id="KUG16708.1"/>
    </source>
</evidence>
<dbReference type="InterPro" id="IPR005025">
    <property type="entry name" value="FMN_Rdtase-like_dom"/>
</dbReference>
<feature type="domain" description="NADPH-dependent FMN reductase-like" evidence="3">
    <location>
        <begin position="1"/>
        <end position="146"/>
    </location>
</feature>
<evidence type="ECO:0000259" key="3">
    <source>
        <dbReference type="Pfam" id="PF03358"/>
    </source>
</evidence>
<comment type="caution">
    <text evidence="4">The sequence shown here is derived from an EMBL/GenBank/DDBJ whole genome shotgun (WGS) entry which is preliminary data.</text>
</comment>
<dbReference type="SUPFAM" id="SSF52218">
    <property type="entry name" value="Flavoproteins"/>
    <property type="match status" value="1"/>
</dbReference>
<dbReference type="AlphaFoldDB" id="A0A0W8F774"/>
<protein>
    <submittedName>
        <fullName evidence="4">Iron-sulfur flavoprotein</fullName>
    </submittedName>
</protein>
<organism evidence="4">
    <name type="scientific">hydrocarbon metagenome</name>
    <dbReference type="NCBI Taxonomy" id="938273"/>
    <lineage>
        <taxon>unclassified sequences</taxon>
        <taxon>metagenomes</taxon>
        <taxon>ecological metagenomes</taxon>
    </lineage>
</organism>
<dbReference type="PANTHER" id="PTHR43278">
    <property type="entry name" value="NAD(P)H-DEPENDENT FMN-CONTAINING OXIDOREDUCTASE YWQN-RELATED"/>
    <property type="match status" value="1"/>
</dbReference>
<name>A0A0W8F774_9ZZZZ</name>
<keyword evidence="1" id="KW-0285">Flavoprotein</keyword>
<proteinExistence type="predicted"/>
<evidence type="ECO:0000256" key="1">
    <source>
        <dbReference type="ARBA" id="ARBA00022630"/>
    </source>
</evidence>
<gene>
    <name evidence="4" type="ORF">ASZ90_013618</name>
</gene>
<reference evidence="4" key="1">
    <citation type="journal article" date="2015" name="Proc. Natl. Acad. Sci. U.S.A.">
        <title>Networks of energetic and metabolic interactions define dynamics in microbial communities.</title>
        <authorList>
            <person name="Embree M."/>
            <person name="Liu J.K."/>
            <person name="Al-Bassam M.M."/>
            <person name="Zengler K."/>
        </authorList>
    </citation>
    <scope>NUCLEOTIDE SEQUENCE</scope>
</reference>
<accession>A0A0W8F774</accession>
<dbReference type="GO" id="GO:0016491">
    <property type="term" value="F:oxidoreductase activity"/>
    <property type="evidence" value="ECO:0007669"/>
    <property type="project" value="InterPro"/>
</dbReference>
<keyword evidence="2" id="KW-0288">FMN</keyword>
<dbReference type="Gene3D" id="3.40.50.360">
    <property type="match status" value="1"/>
</dbReference>
<dbReference type="PANTHER" id="PTHR43278:SF1">
    <property type="entry name" value="IRON-SULFUR FLAVOPROTEIN MJ1083"/>
    <property type="match status" value="1"/>
</dbReference>
<dbReference type="InterPro" id="IPR051796">
    <property type="entry name" value="ISF_SsuE-like"/>
</dbReference>
<dbReference type="EMBL" id="LNQE01001483">
    <property type="protein sequence ID" value="KUG16708.1"/>
    <property type="molecule type" value="Genomic_DNA"/>
</dbReference>